<gene>
    <name evidence="2" type="ORF">PSU93_07245</name>
</gene>
<dbReference type="PROSITE" id="PS51746">
    <property type="entry name" value="PPM_2"/>
    <property type="match status" value="1"/>
</dbReference>
<dbReference type="AlphaFoldDB" id="A0AA43Q3B2"/>
<dbReference type="Gene3D" id="3.60.40.10">
    <property type="entry name" value="PPM-type phosphatase domain"/>
    <property type="match status" value="1"/>
</dbReference>
<dbReference type="SUPFAM" id="SSF81606">
    <property type="entry name" value="PP2C-like"/>
    <property type="match status" value="1"/>
</dbReference>
<dbReference type="PANTHER" id="PTHR13832">
    <property type="entry name" value="PROTEIN PHOSPHATASE 2C"/>
    <property type="match status" value="1"/>
</dbReference>
<dbReference type="EMBL" id="JAQSDF010000017">
    <property type="protein sequence ID" value="MDI1230924.1"/>
    <property type="molecule type" value="Genomic_DNA"/>
</dbReference>
<dbReference type="PANTHER" id="PTHR13832:SF827">
    <property type="entry name" value="PROTEIN PHOSPHATASE 1L"/>
    <property type="match status" value="1"/>
</dbReference>
<comment type="caution">
    <text evidence="2">The sequence shown here is derived from an EMBL/GenBank/DDBJ whole genome shotgun (WGS) entry which is preliminary data.</text>
</comment>
<name>A0AA43Q3B2_9GAMM</name>
<evidence type="ECO:0000313" key="3">
    <source>
        <dbReference type="Proteomes" id="UP001160519"/>
    </source>
</evidence>
<dbReference type="SMART" id="SM00332">
    <property type="entry name" value="PP2Cc"/>
    <property type="match status" value="1"/>
</dbReference>
<proteinExistence type="predicted"/>
<dbReference type="InterPro" id="IPR015655">
    <property type="entry name" value="PP2C"/>
</dbReference>
<reference evidence="2" key="1">
    <citation type="submission" date="2023-01" db="EMBL/GenBank/DDBJ databases">
        <title>Biogeochemical cycle of methane in antarctic sediments.</title>
        <authorList>
            <person name="Roldan D.M."/>
            <person name="Menes R.J."/>
        </authorList>
    </citation>
    <scope>NUCLEOTIDE SEQUENCE [LARGE SCALE GENOMIC DNA]</scope>
    <source>
        <strain evidence="2">K-2018 MAG008</strain>
    </source>
</reference>
<dbReference type="CDD" id="cd00143">
    <property type="entry name" value="PP2Cc"/>
    <property type="match status" value="1"/>
</dbReference>
<sequence>MNNIDFALGTHTGLVRELNEDSHLALPQLGLWVIADGMGGHQAGEVASGITIREIARSIEQGMPLGEAIEAAHRAIQTAALQGDGAADMGSTVVALKLDGMHYEIAWVGDSRAYLWNGTLHQLTTDHSYVQMLLNAGLITESEIPGHPSRNVITQALGVGGADKVNIKVDLVSGELGESDILLLCSDGLSGEVADDDIAAILAETTDAQTRVDRLIAAALEAGGKDNMTVIAINSVVI</sequence>
<dbReference type="GO" id="GO:0004722">
    <property type="term" value="F:protein serine/threonine phosphatase activity"/>
    <property type="evidence" value="ECO:0007669"/>
    <property type="project" value="InterPro"/>
</dbReference>
<keyword evidence="3" id="KW-1185">Reference proteome</keyword>
<feature type="domain" description="PPM-type phosphatase" evidence="1">
    <location>
        <begin position="5"/>
        <end position="235"/>
    </location>
</feature>
<accession>A0AA43Q3B2</accession>
<dbReference type="InterPro" id="IPR036457">
    <property type="entry name" value="PPM-type-like_dom_sf"/>
</dbReference>
<protein>
    <submittedName>
        <fullName evidence="2">Protein phosphatase 2C domain-containing protein</fullName>
    </submittedName>
</protein>
<dbReference type="Pfam" id="PF13672">
    <property type="entry name" value="PP2C_2"/>
    <property type="match status" value="1"/>
</dbReference>
<dbReference type="InterPro" id="IPR001932">
    <property type="entry name" value="PPM-type_phosphatase-like_dom"/>
</dbReference>
<organism evidence="2 3">
    <name type="scientific">Candidatus Methylobacter titanis</name>
    <dbReference type="NCBI Taxonomy" id="3053457"/>
    <lineage>
        <taxon>Bacteria</taxon>
        <taxon>Pseudomonadati</taxon>
        <taxon>Pseudomonadota</taxon>
        <taxon>Gammaproteobacteria</taxon>
        <taxon>Methylococcales</taxon>
        <taxon>Methylococcaceae</taxon>
        <taxon>Methylobacter</taxon>
    </lineage>
</organism>
<evidence type="ECO:0000313" key="2">
    <source>
        <dbReference type="EMBL" id="MDI1230924.1"/>
    </source>
</evidence>
<dbReference type="Proteomes" id="UP001160519">
    <property type="component" value="Unassembled WGS sequence"/>
</dbReference>
<evidence type="ECO:0000259" key="1">
    <source>
        <dbReference type="PROSITE" id="PS51746"/>
    </source>
</evidence>
<dbReference type="SMART" id="SM00331">
    <property type="entry name" value="PP2C_SIG"/>
    <property type="match status" value="1"/>
</dbReference>